<dbReference type="EMBL" id="CP001814">
    <property type="protein sequence ID" value="ACZ87717.1"/>
    <property type="molecule type" value="Genomic_DNA"/>
</dbReference>
<proteinExistence type="predicted"/>
<dbReference type="Gene3D" id="3.30.720.120">
    <property type="match status" value="1"/>
</dbReference>
<dbReference type="AlphaFoldDB" id="D2B6X9"/>
<evidence type="ECO:0000313" key="2">
    <source>
        <dbReference type="EMBL" id="ACZ87717.1"/>
    </source>
</evidence>
<accession>D2B6X9</accession>
<dbReference type="PANTHER" id="PTHR34109:SF1">
    <property type="entry name" value="VOC DOMAIN-CONTAINING PROTEIN"/>
    <property type="match status" value="1"/>
</dbReference>
<dbReference type="HOGENOM" id="CLU_046006_11_2_11"/>
<dbReference type="RefSeq" id="WP_012891455.1">
    <property type="nucleotide sequence ID" value="NC_013595.1"/>
</dbReference>
<dbReference type="InterPro" id="IPR029068">
    <property type="entry name" value="Glyas_Bleomycin-R_OHBP_Dase"/>
</dbReference>
<dbReference type="Gene3D" id="3.30.720.110">
    <property type="match status" value="1"/>
</dbReference>
<evidence type="ECO:0000259" key="1">
    <source>
        <dbReference type="PROSITE" id="PS51819"/>
    </source>
</evidence>
<reference evidence="2 3" key="1">
    <citation type="journal article" date="2010" name="Stand. Genomic Sci.">
        <title>Complete genome sequence of Streptosporangium roseum type strain (NI 9100).</title>
        <authorList>
            <person name="Nolan M."/>
            <person name="Sikorski J."/>
            <person name="Jando M."/>
            <person name="Lucas S."/>
            <person name="Lapidus A."/>
            <person name="Glavina Del Rio T."/>
            <person name="Chen F."/>
            <person name="Tice H."/>
            <person name="Pitluck S."/>
            <person name="Cheng J.F."/>
            <person name="Chertkov O."/>
            <person name="Sims D."/>
            <person name="Meincke L."/>
            <person name="Brettin T."/>
            <person name="Han C."/>
            <person name="Detter J.C."/>
            <person name="Bruce D."/>
            <person name="Goodwin L."/>
            <person name="Land M."/>
            <person name="Hauser L."/>
            <person name="Chang Y.J."/>
            <person name="Jeffries C.D."/>
            <person name="Ivanova N."/>
            <person name="Mavromatis K."/>
            <person name="Mikhailova N."/>
            <person name="Chen A."/>
            <person name="Palaniappan K."/>
            <person name="Chain P."/>
            <person name="Rohde M."/>
            <person name="Goker M."/>
            <person name="Bristow J."/>
            <person name="Eisen J.A."/>
            <person name="Markowitz V."/>
            <person name="Hugenholtz P."/>
            <person name="Kyrpides N.C."/>
            <person name="Klenk H.P."/>
        </authorList>
    </citation>
    <scope>NUCLEOTIDE SEQUENCE [LARGE SCALE GENOMIC DNA]</scope>
    <source>
        <strain evidence="3">ATCC 12428 / DSM 43021 / JCM 3005 / NI 9100</strain>
    </source>
</reference>
<evidence type="ECO:0000313" key="3">
    <source>
        <dbReference type="Proteomes" id="UP000002029"/>
    </source>
</evidence>
<dbReference type="SUPFAM" id="SSF54593">
    <property type="entry name" value="Glyoxalase/Bleomycin resistance protein/Dihydroxybiphenyl dioxygenase"/>
    <property type="match status" value="1"/>
</dbReference>
<dbReference type="STRING" id="479432.Sros_4900"/>
<dbReference type="CDD" id="cd07246">
    <property type="entry name" value="VOC_like"/>
    <property type="match status" value="1"/>
</dbReference>
<dbReference type="KEGG" id="sro:Sros_4900"/>
<dbReference type="Pfam" id="PF00903">
    <property type="entry name" value="Glyoxalase"/>
    <property type="match status" value="1"/>
</dbReference>
<dbReference type="OrthoDB" id="9795306at2"/>
<dbReference type="eggNOG" id="COG2764">
    <property type="taxonomic scope" value="Bacteria"/>
</dbReference>
<gene>
    <name evidence="2" type="ordered locus">Sros_4900</name>
</gene>
<sequence>MKAAPERYRYAAIPHLMVEGAAEAIRFYAEAFGGEELFRIADPEGRIAHAEVSIKGSIVMVGDADGPFKAPGAASGSTVGLHVYVDDVDTLSDQAVRAGAELLQPSTDMFYGARSAMLRDPFGHLWVFLTHTEDLSSKEIARRGTELLRGGSLLPG</sequence>
<dbReference type="PROSITE" id="PS51819">
    <property type="entry name" value="VOC"/>
    <property type="match status" value="1"/>
</dbReference>
<dbReference type="InterPro" id="IPR037523">
    <property type="entry name" value="VOC_core"/>
</dbReference>
<organism evidence="2 3">
    <name type="scientific">Streptosporangium roseum (strain ATCC 12428 / DSM 43021 / JCM 3005 / KCTC 9067 / NCIMB 10171 / NRRL 2505 / NI 9100)</name>
    <dbReference type="NCBI Taxonomy" id="479432"/>
    <lineage>
        <taxon>Bacteria</taxon>
        <taxon>Bacillati</taxon>
        <taxon>Actinomycetota</taxon>
        <taxon>Actinomycetes</taxon>
        <taxon>Streptosporangiales</taxon>
        <taxon>Streptosporangiaceae</taxon>
        <taxon>Streptosporangium</taxon>
    </lineage>
</organism>
<feature type="domain" description="VOC" evidence="1">
    <location>
        <begin position="9"/>
        <end position="131"/>
    </location>
</feature>
<name>D2B6X9_STRRD</name>
<dbReference type="InterPro" id="IPR004360">
    <property type="entry name" value="Glyas_Fos-R_dOase_dom"/>
</dbReference>
<dbReference type="Proteomes" id="UP000002029">
    <property type="component" value="Chromosome"/>
</dbReference>
<keyword evidence="3" id="KW-1185">Reference proteome</keyword>
<dbReference type="PANTHER" id="PTHR34109">
    <property type="entry name" value="BNAUNNG04460D PROTEIN-RELATED"/>
    <property type="match status" value="1"/>
</dbReference>
<protein>
    <submittedName>
        <fullName evidence="2">Glyoxalase/bleomycin resistance protein/dioxygenase</fullName>
    </submittedName>
</protein>